<dbReference type="EMBL" id="OZ034819">
    <property type="protein sequence ID" value="CAL1393031.1"/>
    <property type="molecule type" value="Genomic_DNA"/>
</dbReference>
<evidence type="ECO:0000313" key="3">
    <source>
        <dbReference type="Proteomes" id="UP001497516"/>
    </source>
</evidence>
<name>A0AAV2F477_9ROSI</name>
<keyword evidence="3" id="KW-1185">Reference proteome</keyword>
<feature type="region of interest" description="Disordered" evidence="1">
    <location>
        <begin position="1"/>
        <end position="23"/>
    </location>
</feature>
<organism evidence="2 3">
    <name type="scientific">Linum trigynum</name>
    <dbReference type="NCBI Taxonomy" id="586398"/>
    <lineage>
        <taxon>Eukaryota</taxon>
        <taxon>Viridiplantae</taxon>
        <taxon>Streptophyta</taxon>
        <taxon>Embryophyta</taxon>
        <taxon>Tracheophyta</taxon>
        <taxon>Spermatophyta</taxon>
        <taxon>Magnoliopsida</taxon>
        <taxon>eudicotyledons</taxon>
        <taxon>Gunneridae</taxon>
        <taxon>Pentapetalae</taxon>
        <taxon>rosids</taxon>
        <taxon>fabids</taxon>
        <taxon>Malpighiales</taxon>
        <taxon>Linaceae</taxon>
        <taxon>Linum</taxon>
    </lineage>
</organism>
<gene>
    <name evidence="2" type="ORF">LTRI10_LOCUS33633</name>
</gene>
<evidence type="ECO:0000313" key="2">
    <source>
        <dbReference type="EMBL" id="CAL1393031.1"/>
    </source>
</evidence>
<sequence>MSFVWQADQRRRPNLTRGQPGWTRGGRLNMVGLGRIRPIEPGGLEPVRLVGSNRVEPELNQLGAISNRTGRIRGFLWAVTDRVARQEASHRRAWGRTDRDE</sequence>
<reference evidence="2 3" key="1">
    <citation type="submission" date="2024-04" db="EMBL/GenBank/DDBJ databases">
        <authorList>
            <person name="Fracassetti M."/>
        </authorList>
    </citation>
    <scope>NUCLEOTIDE SEQUENCE [LARGE SCALE GENOMIC DNA]</scope>
</reference>
<dbReference type="AlphaFoldDB" id="A0AAV2F477"/>
<evidence type="ECO:0000256" key="1">
    <source>
        <dbReference type="SAM" id="MobiDB-lite"/>
    </source>
</evidence>
<proteinExistence type="predicted"/>
<protein>
    <submittedName>
        <fullName evidence="2">Uncharacterized protein</fullName>
    </submittedName>
</protein>
<accession>A0AAV2F477</accession>
<dbReference type="Proteomes" id="UP001497516">
    <property type="component" value="Chromosome 6"/>
</dbReference>